<dbReference type="InterPro" id="IPR013780">
    <property type="entry name" value="Glyco_hydro_b"/>
</dbReference>
<dbReference type="InterPro" id="IPR004193">
    <property type="entry name" value="Glyco_hydro_13_N"/>
</dbReference>
<dbReference type="Pfam" id="PF00128">
    <property type="entry name" value="Alpha-amylase"/>
    <property type="match status" value="2"/>
</dbReference>
<dbReference type="CDD" id="cd02860">
    <property type="entry name" value="E_set_Pullulanase"/>
    <property type="match status" value="1"/>
</dbReference>
<dbReference type="Pfam" id="PF02922">
    <property type="entry name" value="CBM_48"/>
    <property type="match status" value="1"/>
</dbReference>
<dbReference type="InterPro" id="IPR017853">
    <property type="entry name" value="GH"/>
</dbReference>
<dbReference type="CDD" id="cd11341">
    <property type="entry name" value="AmyAc_Pullulanase_LD-like"/>
    <property type="match status" value="1"/>
</dbReference>
<evidence type="ECO:0000259" key="2">
    <source>
        <dbReference type="SMART" id="SM00642"/>
    </source>
</evidence>
<dbReference type="Gene3D" id="2.60.40.10">
    <property type="entry name" value="Immunoglobulins"/>
    <property type="match status" value="1"/>
</dbReference>
<gene>
    <name evidence="3" type="ORF">J2S05_002980</name>
</gene>
<evidence type="ECO:0000313" key="3">
    <source>
        <dbReference type="EMBL" id="MDQ0208171.1"/>
    </source>
</evidence>
<comment type="caution">
    <text evidence="3">The sequence shown here is derived from an EMBL/GenBank/DDBJ whole genome shotgun (WGS) entry which is preliminary data.</text>
</comment>
<keyword evidence="3" id="KW-0378">Hydrolase</keyword>
<keyword evidence="4" id="KW-1185">Reference proteome</keyword>
<proteinExistence type="inferred from homology"/>
<dbReference type="InterPro" id="IPR014756">
    <property type="entry name" value="Ig_E-set"/>
</dbReference>
<dbReference type="NCBIfam" id="TIGR02104">
    <property type="entry name" value="pulA_typeI"/>
    <property type="match status" value="1"/>
</dbReference>
<dbReference type="SMART" id="SM00642">
    <property type="entry name" value="Aamy"/>
    <property type="match status" value="1"/>
</dbReference>
<dbReference type="PANTHER" id="PTHR43002">
    <property type="entry name" value="GLYCOGEN DEBRANCHING ENZYME"/>
    <property type="match status" value="1"/>
</dbReference>
<feature type="domain" description="Glycosyl hydrolase family 13 catalytic" evidence="2">
    <location>
        <begin position="242"/>
        <end position="611"/>
    </location>
</feature>
<organism evidence="3 4">
    <name type="scientific">Alkalicoccobacillus murimartini</name>
    <dbReference type="NCBI Taxonomy" id="171685"/>
    <lineage>
        <taxon>Bacteria</taxon>
        <taxon>Bacillati</taxon>
        <taxon>Bacillota</taxon>
        <taxon>Bacilli</taxon>
        <taxon>Bacillales</taxon>
        <taxon>Bacillaceae</taxon>
        <taxon>Alkalicoccobacillus</taxon>
    </lineage>
</organism>
<dbReference type="InterPro" id="IPR011840">
    <property type="entry name" value="PulA_typeI"/>
</dbReference>
<evidence type="ECO:0000313" key="4">
    <source>
        <dbReference type="Proteomes" id="UP001225034"/>
    </source>
</evidence>
<comment type="similarity">
    <text evidence="1">Belongs to the glycosyl hydrolase 13 family.</text>
</comment>
<reference evidence="3 4" key="1">
    <citation type="submission" date="2023-07" db="EMBL/GenBank/DDBJ databases">
        <title>Genomic Encyclopedia of Type Strains, Phase IV (KMG-IV): sequencing the most valuable type-strain genomes for metagenomic binning, comparative biology and taxonomic classification.</title>
        <authorList>
            <person name="Goeker M."/>
        </authorList>
    </citation>
    <scope>NUCLEOTIDE SEQUENCE [LARGE SCALE GENOMIC DNA]</scope>
    <source>
        <strain evidence="3 4">DSM 19154</strain>
    </source>
</reference>
<dbReference type="InterPro" id="IPR013783">
    <property type="entry name" value="Ig-like_fold"/>
</dbReference>
<evidence type="ECO:0000256" key="1">
    <source>
        <dbReference type="ARBA" id="ARBA00008061"/>
    </source>
</evidence>
<dbReference type="Gene3D" id="2.60.40.1180">
    <property type="entry name" value="Golgi alpha-mannosidase II"/>
    <property type="match status" value="1"/>
</dbReference>
<accession>A0ABT9YL15</accession>
<sequence length="711" mass="80899">MKQTKTLTVNSLFTEAALVSMRLVKLTSRRALSDCELKTVQILVNGTLLPSKVQMHSSNEVLLYLEEPYPFGQVTLAGVPGQFCPVLPKEVVRTKEFDDLFYYSGSDLGVCYKQKQSTFVIWSPTAVKVELIIYKQWFDEKGTIISFDRETSGVWRSHLDGDWQGFWYQYIVTNPGTDPVRIVDPYAAFLSINGQKAMIGRLILKGDDTHKLKPLKKEQSVIYEVHIRDFTSAASSGVVQKGTFSGLLERGTRNRQGLTTGLDYMKELGITHVQLMPVQEFSTVDESNALETYNWGYDTTHFFGIEGSYSTNPYSGYKRVEELHELIKGFHNEGIRVILDVVYNHQYIWEDSAIEQLVPGYFFRYKTNGNMSNGTGVGNDLATERSMVRKMIVDSVTYLLTTFNVDGLRFDLMGIIDLETMKEISDLTDKMNKDILLLGEGWRMDTAYPDHQLAITEQANELLHVSFFEDRFRDLLTGHLFSHQSGGFTLTGTDPSAMKDAICGNPSRFNHPAQAIHYAEAHDNLTIWDKFSHQQAESGTEGTERRHILVTSMILLSQGIPFLHAGQEWCRTKLGVENSYCTPDWINGLDWDRRTAYDNYAQYVKGIIQIRKAYSIFSLPTYHEIHKRINWLICESDFLLYELNYGLSGHQGIQKILIAHNGTEHNRSFFCKVQGIWQVCVDEKAASLVPLYSLRGEELTVSPLSTMVCLQ</sequence>
<dbReference type="SUPFAM" id="SSF81296">
    <property type="entry name" value="E set domains"/>
    <property type="match status" value="1"/>
</dbReference>
<dbReference type="RefSeq" id="WP_306984016.1">
    <property type="nucleotide sequence ID" value="NZ_JAUSUA010000004.1"/>
</dbReference>
<keyword evidence="3" id="KW-0326">Glycosidase</keyword>
<dbReference type="Proteomes" id="UP001225034">
    <property type="component" value="Unassembled WGS sequence"/>
</dbReference>
<dbReference type="EC" id="3.2.1.41" evidence="3"/>
<dbReference type="GO" id="GO:0051060">
    <property type="term" value="F:pullulanase activity"/>
    <property type="evidence" value="ECO:0007669"/>
    <property type="project" value="UniProtKB-EC"/>
</dbReference>
<dbReference type="InterPro" id="IPR006047">
    <property type="entry name" value="GH13_cat_dom"/>
</dbReference>
<dbReference type="Gene3D" id="3.20.20.80">
    <property type="entry name" value="Glycosidases"/>
    <property type="match status" value="1"/>
</dbReference>
<dbReference type="SUPFAM" id="SSF51445">
    <property type="entry name" value="(Trans)glycosidases"/>
    <property type="match status" value="1"/>
</dbReference>
<protein>
    <submittedName>
        <fullName evidence="3">Pullulanase</fullName>
        <ecNumber evidence="3">3.2.1.41</ecNumber>
    </submittedName>
</protein>
<name>A0ABT9YL15_9BACI</name>
<dbReference type="EMBL" id="JAUSUA010000004">
    <property type="protein sequence ID" value="MDQ0208171.1"/>
    <property type="molecule type" value="Genomic_DNA"/>
</dbReference>